<keyword evidence="3" id="KW-1185">Reference proteome</keyword>
<dbReference type="Proteomes" id="UP000198838">
    <property type="component" value="Unassembled WGS sequence"/>
</dbReference>
<keyword evidence="1" id="KW-1133">Transmembrane helix</keyword>
<name>A0A1I1ARX9_9FIRM</name>
<evidence type="ECO:0000313" key="2">
    <source>
        <dbReference type="EMBL" id="SFB40774.1"/>
    </source>
</evidence>
<proteinExistence type="predicted"/>
<gene>
    <name evidence="2" type="ORF">SAMN05216249_1442</name>
</gene>
<feature type="transmembrane region" description="Helical" evidence="1">
    <location>
        <begin position="9"/>
        <end position="28"/>
    </location>
</feature>
<protein>
    <submittedName>
        <fullName evidence="2">Uncharacterized protein</fullName>
    </submittedName>
</protein>
<dbReference type="RefSeq" id="WP_092874991.1">
    <property type="nucleotide sequence ID" value="NZ_FOJY01000044.1"/>
</dbReference>
<feature type="transmembrane region" description="Helical" evidence="1">
    <location>
        <begin position="48"/>
        <end position="65"/>
    </location>
</feature>
<sequence length="156" mass="17569">MNKKIKKSFVSVFIIVICAFLTVMISSIGNKLLQTTYDNRLLLTFNTLLKPLLYLISGIALGIILKQFISIKSNKKIFIVLVAIASIIYIITLLMYSSSIFSYLNFKISIDLSTTLFNLFGFTYSHILQVSCAYIIGILGMICVFVFPVKNKTDII</sequence>
<feature type="transmembrane region" description="Helical" evidence="1">
    <location>
        <begin position="124"/>
        <end position="147"/>
    </location>
</feature>
<evidence type="ECO:0000256" key="1">
    <source>
        <dbReference type="SAM" id="Phobius"/>
    </source>
</evidence>
<accession>A0A1I1ARX9</accession>
<dbReference type="AlphaFoldDB" id="A0A1I1ARX9"/>
<organism evidence="2 3">
    <name type="scientific">Acetitomaculum ruminis DSM 5522</name>
    <dbReference type="NCBI Taxonomy" id="1120918"/>
    <lineage>
        <taxon>Bacteria</taxon>
        <taxon>Bacillati</taxon>
        <taxon>Bacillota</taxon>
        <taxon>Clostridia</taxon>
        <taxon>Lachnospirales</taxon>
        <taxon>Lachnospiraceae</taxon>
        <taxon>Acetitomaculum</taxon>
    </lineage>
</organism>
<evidence type="ECO:0000313" key="3">
    <source>
        <dbReference type="Proteomes" id="UP000198838"/>
    </source>
</evidence>
<keyword evidence="1" id="KW-0812">Transmembrane</keyword>
<keyword evidence="1" id="KW-0472">Membrane</keyword>
<feature type="transmembrane region" description="Helical" evidence="1">
    <location>
        <begin position="77"/>
        <end position="104"/>
    </location>
</feature>
<dbReference type="EMBL" id="FOJY01000044">
    <property type="protein sequence ID" value="SFB40774.1"/>
    <property type="molecule type" value="Genomic_DNA"/>
</dbReference>
<reference evidence="2 3" key="1">
    <citation type="submission" date="2016-10" db="EMBL/GenBank/DDBJ databases">
        <authorList>
            <person name="de Groot N.N."/>
        </authorList>
    </citation>
    <scope>NUCLEOTIDE SEQUENCE [LARGE SCALE GENOMIC DNA]</scope>
    <source>
        <strain evidence="2 3">DSM 5522</strain>
    </source>
</reference>